<accession>A0ABU5C6E1</accession>
<dbReference type="InterPro" id="IPR035987">
    <property type="entry name" value="Ribosomal_uS8_sf"/>
</dbReference>
<evidence type="ECO:0000256" key="6">
    <source>
        <dbReference type="RuleBase" id="RU003660"/>
    </source>
</evidence>
<dbReference type="NCBIfam" id="NF001109">
    <property type="entry name" value="PRK00136.1"/>
    <property type="match status" value="1"/>
</dbReference>
<protein>
    <recommendedName>
        <fullName evidence="4 5">Small ribosomal subunit protein uS8</fullName>
    </recommendedName>
</protein>
<evidence type="ECO:0000256" key="3">
    <source>
        <dbReference type="ARBA" id="ARBA00023274"/>
    </source>
</evidence>
<dbReference type="EMBL" id="JAWDIP010000003">
    <property type="protein sequence ID" value="MDY0394896.1"/>
    <property type="molecule type" value="Genomic_DNA"/>
</dbReference>
<keyword evidence="5" id="KW-0694">RNA-binding</keyword>
<reference evidence="7 8" key="1">
    <citation type="submission" date="2023-10" db="EMBL/GenBank/DDBJ databases">
        <title>Virgibacillus halophilus 5B73C genome.</title>
        <authorList>
            <person name="Miliotis G."/>
            <person name="Sengupta P."/>
            <person name="Hameed A."/>
            <person name="Chuvochina M."/>
            <person name="Mcdonagh F."/>
            <person name="Simpson A.C."/>
            <person name="Singh N.K."/>
            <person name="Rekha P.D."/>
            <person name="Raman K."/>
            <person name="Hugenholtz P."/>
            <person name="Venkateswaran K."/>
        </authorList>
    </citation>
    <scope>NUCLEOTIDE SEQUENCE [LARGE SCALE GENOMIC DNA]</scope>
    <source>
        <strain evidence="7 8">5B73C</strain>
    </source>
</reference>
<dbReference type="PROSITE" id="PS00053">
    <property type="entry name" value="RIBOSOMAL_S8"/>
    <property type="match status" value="1"/>
</dbReference>
<evidence type="ECO:0000256" key="4">
    <source>
        <dbReference type="ARBA" id="ARBA00035258"/>
    </source>
</evidence>
<dbReference type="GO" id="GO:0005840">
    <property type="term" value="C:ribosome"/>
    <property type="evidence" value="ECO:0007669"/>
    <property type="project" value="UniProtKB-KW"/>
</dbReference>
<evidence type="ECO:0000313" key="8">
    <source>
        <dbReference type="Proteomes" id="UP001281447"/>
    </source>
</evidence>
<proteinExistence type="inferred from homology"/>
<dbReference type="HAMAP" id="MF_01302_B">
    <property type="entry name" value="Ribosomal_uS8_B"/>
    <property type="match status" value="1"/>
</dbReference>
<evidence type="ECO:0000313" key="7">
    <source>
        <dbReference type="EMBL" id="MDY0394896.1"/>
    </source>
</evidence>
<evidence type="ECO:0000256" key="2">
    <source>
        <dbReference type="ARBA" id="ARBA00022980"/>
    </source>
</evidence>
<comment type="function">
    <text evidence="5">One of the primary rRNA binding proteins, it binds directly to 16S rRNA central domain where it helps coordinate assembly of the platform of the 30S subunit.</text>
</comment>
<keyword evidence="3 5" id="KW-0687">Ribonucleoprotein</keyword>
<comment type="subunit">
    <text evidence="5">Part of the 30S ribosomal subunit. Contacts proteins S5 and S12.</text>
</comment>
<comment type="similarity">
    <text evidence="1 5 6">Belongs to the universal ribosomal protein uS8 family.</text>
</comment>
<dbReference type="InterPro" id="IPR047863">
    <property type="entry name" value="Ribosomal_uS8_CS"/>
</dbReference>
<dbReference type="RefSeq" id="WP_390355578.1">
    <property type="nucleotide sequence ID" value="NZ_JBHUIZ010000009.1"/>
</dbReference>
<dbReference type="Proteomes" id="UP001281447">
    <property type="component" value="Unassembled WGS sequence"/>
</dbReference>
<name>A0ABU5C6E1_9BACI</name>
<keyword evidence="5" id="KW-0699">rRNA-binding</keyword>
<sequence length="131" mass="14676">MMTDPIADMLTRIRNANMVKHEKLELPASKIKKEIADILKREGFVRDYEFIEDSKQGVLRIFLKYGMNEEQVITGIKRISKPGLRVYAKATEVPRVLNGLGIAIVSTSKGVLSDKEARAQAVGGEVLAYVW</sequence>
<evidence type="ECO:0000256" key="5">
    <source>
        <dbReference type="HAMAP-Rule" id="MF_01302"/>
    </source>
</evidence>
<dbReference type="Pfam" id="PF00410">
    <property type="entry name" value="Ribosomal_S8"/>
    <property type="match status" value="1"/>
</dbReference>
<dbReference type="PANTHER" id="PTHR11758">
    <property type="entry name" value="40S RIBOSOMAL PROTEIN S15A"/>
    <property type="match status" value="1"/>
</dbReference>
<dbReference type="Gene3D" id="3.30.1370.30">
    <property type="match status" value="1"/>
</dbReference>
<evidence type="ECO:0000256" key="1">
    <source>
        <dbReference type="ARBA" id="ARBA00006471"/>
    </source>
</evidence>
<gene>
    <name evidence="5 7" type="primary">rpsH</name>
    <name evidence="7" type="ORF">RWE15_11200</name>
</gene>
<comment type="caution">
    <text evidence="7">The sequence shown here is derived from an EMBL/GenBank/DDBJ whole genome shotgun (WGS) entry which is preliminary data.</text>
</comment>
<dbReference type="InterPro" id="IPR000630">
    <property type="entry name" value="Ribosomal_uS8"/>
</dbReference>
<organism evidence="7 8">
    <name type="scientific">Tigheibacillus halophilus</name>
    <dbReference type="NCBI Taxonomy" id="361280"/>
    <lineage>
        <taxon>Bacteria</taxon>
        <taxon>Bacillati</taxon>
        <taxon>Bacillota</taxon>
        <taxon>Bacilli</taxon>
        <taxon>Bacillales</taxon>
        <taxon>Bacillaceae</taxon>
        <taxon>Tigheibacillus</taxon>
    </lineage>
</organism>
<keyword evidence="8" id="KW-1185">Reference proteome</keyword>
<dbReference type="SUPFAM" id="SSF56047">
    <property type="entry name" value="Ribosomal protein S8"/>
    <property type="match status" value="1"/>
</dbReference>
<keyword evidence="2 5" id="KW-0689">Ribosomal protein</keyword>
<dbReference type="Gene3D" id="3.30.1490.10">
    <property type="match status" value="1"/>
</dbReference>